<evidence type="ECO:0000256" key="3">
    <source>
        <dbReference type="ARBA" id="ARBA00022741"/>
    </source>
</evidence>
<evidence type="ECO:0000313" key="8">
    <source>
        <dbReference type="Proteomes" id="UP001556367"/>
    </source>
</evidence>
<keyword evidence="1" id="KW-0723">Serine/threonine-protein kinase</keyword>
<dbReference type="SUPFAM" id="SSF56112">
    <property type="entry name" value="Protein kinase-like (PK-like)"/>
    <property type="match status" value="1"/>
</dbReference>
<dbReference type="PROSITE" id="PS50011">
    <property type="entry name" value="PROTEIN_KINASE_DOM"/>
    <property type="match status" value="1"/>
</dbReference>
<dbReference type="InterPro" id="IPR011009">
    <property type="entry name" value="Kinase-like_dom_sf"/>
</dbReference>
<name>A0ABR3IWP9_9AGAR</name>
<keyword evidence="4" id="KW-0418">Kinase</keyword>
<keyword evidence="2" id="KW-0808">Transferase</keyword>
<evidence type="ECO:0000256" key="1">
    <source>
        <dbReference type="ARBA" id="ARBA00022527"/>
    </source>
</evidence>
<dbReference type="Gene3D" id="1.10.510.10">
    <property type="entry name" value="Transferase(Phosphotransferase) domain 1"/>
    <property type="match status" value="1"/>
</dbReference>
<evidence type="ECO:0000256" key="2">
    <source>
        <dbReference type="ARBA" id="ARBA00022679"/>
    </source>
</evidence>
<proteinExistence type="predicted"/>
<protein>
    <recommendedName>
        <fullName evidence="6">Protein kinase domain-containing protein</fullName>
    </recommendedName>
</protein>
<dbReference type="InterPro" id="IPR051175">
    <property type="entry name" value="CLK_kinases"/>
</dbReference>
<evidence type="ECO:0000259" key="6">
    <source>
        <dbReference type="PROSITE" id="PS50011"/>
    </source>
</evidence>
<dbReference type="InterPro" id="IPR000719">
    <property type="entry name" value="Prot_kinase_dom"/>
</dbReference>
<keyword evidence="8" id="KW-1185">Reference proteome</keyword>
<accession>A0ABR3IWP9</accession>
<dbReference type="PANTHER" id="PTHR45646">
    <property type="entry name" value="SERINE/THREONINE-PROTEIN KINASE DOA-RELATED"/>
    <property type="match status" value="1"/>
</dbReference>
<dbReference type="EMBL" id="JASNQZ010000015">
    <property type="protein sequence ID" value="KAL0947757.1"/>
    <property type="molecule type" value="Genomic_DNA"/>
</dbReference>
<evidence type="ECO:0000256" key="5">
    <source>
        <dbReference type="ARBA" id="ARBA00022840"/>
    </source>
</evidence>
<evidence type="ECO:0000313" key="7">
    <source>
        <dbReference type="EMBL" id="KAL0947757.1"/>
    </source>
</evidence>
<dbReference type="Proteomes" id="UP001556367">
    <property type="component" value="Unassembled WGS sequence"/>
</dbReference>
<dbReference type="SMART" id="SM00220">
    <property type="entry name" value="S_TKc"/>
    <property type="match status" value="1"/>
</dbReference>
<keyword evidence="5" id="KW-0067">ATP-binding</keyword>
<sequence length="418" mass="47322">MSSFDSLFYEQYSSVECLNHYQPDGFHPVHLGDTFNDGRYKVVHKLGNGTYATVWLVLDSLTSEYASLKILMADFSFESQEACVLSRLQEGPGRRHVIQLIDHFEHHGPNGTHECLVTEISGPNLSVYLCGLYPDEIFPPEVAKRFIAQVSLGVEYLHSRGVVHGDLHTRNMLLHSDKIQAAFKEGPLEKYLGKPLIRKLEIRGDPDAPVPSSPHVPAYCVIQPDPTPLLQLCFADPSHIRIKICDFSESHVVDPSADYKTQPKILFSPHIFRAPEGLIPNARDTQAISSFASDVWCLAVVYHLMLTGNAVFCSSDLEDDILCEMVLALGPLPEPLWSGWPNRKQFFDDHGNWIPMYFPDTFSGVIPKIYDNELKDLEEERLFGSLLRDMVDYNPELRLTIGEVMESDWFVKYCSAYL</sequence>
<comment type="caution">
    <text evidence="7">The sequence shown here is derived from an EMBL/GenBank/DDBJ whole genome shotgun (WGS) entry which is preliminary data.</text>
</comment>
<dbReference type="Gene3D" id="3.30.200.20">
    <property type="entry name" value="Phosphorylase Kinase, domain 1"/>
    <property type="match status" value="1"/>
</dbReference>
<feature type="domain" description="Protein kinase" evidence="6">
    <location>
        <begin position="40"/>
        <end position="410"/>
    </location>
</feature>
<dbReference type="Pfam" id="PF00069">
    <property type="entry name" value="Pkinase"/>
    <property type="match status" value="2"/>
</dbReference>
<evidence type="ECO:0000256" key="4">
    <source>
        <dbReference type="ARBA" id="ARBA00022777"/>
    </source>
</evidence>
<gene>
    <name evidence="7" type="ORF">HGRIS_013835</name>
</gene>
<reference evidence="8" key="1">
    <citation type="submission" date="2024-06" db="EMBL/GenBank/DDBJ databases">
        <title>Multi-omics analyses provide insights into the biosynthesis of the anticancer antibiotic pleurotin in Hohenbuehelia grisea.</title>
        <authorList>
            <person name="Weaver J.A."/>
            <person name="Alberti F."/>
        </authorList>
    </citation>
    <scope>NUCLEOTIDE SEQUENCE [LARGE SCALE GENOMIC DNA]</scope>
    <source>
        <strain evidence="8">T-177</strain>
    </source>
</reference>
<keyword evidence="3" id="KW-0547">Nucleotide-binding</keyword>
<dbReference type="PANTHER" id="PTHR45646:SF11">
    <property type="entry name" value="SERINE_THREONINE-PROTEIN KINASE DOA"/>
    <property type="match status" value="1"/>
</dbReference>
<organism evidence="7 8">
    <name type="scientific">Hohenbuehelia grisea</name>
    <dbReference type="NCBI Taxonomy" id="104357"/>
    <lineage>
        <taxon>Eukaryota</taxon>
        <taxon>Fungi</taxon>
        <taxon>Dikarya</taxon>
        <taxon>Basidiomycota</taxon>
        <taxon>Agaricomycotina</taxon>
        <taxon>Agaricomycetes</taxon>
        <taxon>Agaricomycetidae</taxon>
        <taxon>Agaricales</taxon>
        <taxon>Pleurotineae</taxon>
        <taxon>Pleurotaceae</taxon>
        <taxon>Hohenbuehelia</taxon>
    </lineage>
</organism>